<feature type="domain" description="DUF1972" evidence="1">
    <location>
        <begin position="1"/>
        <end position="187"/>
    </location>
</feature>
<name>A0A366K8H7_9BIFI</name>
<dbReference type="RefSeq" id="WP_113860532.1">
    <property type="nucleotide sequence ID" value="NZ_PDCG01000006.1"/>
</dbReference>
<dbReference type="InterPro" id="IPR015393">
    <property type="entry name" value="DUF1972"/>
</dbReference>
<dbReference type="EMBL" id="PDCG01000006">
    <property type="protein sequence ID" value="RBP97468.1"/>
    <property type="molecule type" value="Genomic_DNA"/>
</dbReference>
<dbReference type="Pfam" id="PF09314">
    <property type="entry name" value="DUF1972"/>
    <property type="match status" value="1"/>
</dbReference>
<protein>
    <submittedName>
        <fullName evidence="2">Glycosyl transferase</fullName>
    </submittedName>
</protein>
<keyword evidence="3" id="KW-1185">Reference proteome</keyword>
<evidence type="ECO:0000313" key="2">
    <source>
        <dbReference type="EMBL" id="RBP97468.1"/>
    </source>
</evidence>
<proteinExistence type="predicted"/>
<sequence>MRHVFIIGCKGLPANYGGFETFVEQLTGHRVSPDVQYHVACAVESKPSQQDFINNNAHCHRIQWRPLGSARAIFYDLDALSWAIGYARDNHVKQPIFYVLACRIGPFIHHYLKRIHRLGGLLFVNPDGHEWKRAKWNAPTRKYWKISERLMVKHADLLVCDSTTIEQYIHREYKVYKPKTIFIAYGANLHDEETEQTRKTLESWFSRHHVSDRNYYLIVGRFVPENNYETMIREFMASHTHKDLVIITKAEGAFFVSLQNTTGFKADSRIKFVGTVYDQSLLQSIRDHAFAYLHGHEAGGTNPSLLEALASTQLNMLLNIGFNREVAQDAALYWDKTIGSLSQLIDAAESYTTKDLQRYNKAAKDRIRTTYSWDSIVAKYEHLFLAADGKEC</sequence>
<organism evidence="2 3">
    <name type="scientific">Bifidobacterium aemilianum</name>
    <dbReference type="NCBI Taxonomy" id="2493120"/>
    <lineage>
        <taxon>Bacteria</taxon>
        <taxon>Bacillati</taxon>
        <taxon>Actinomycetota</taxon>
        <taxon>Actinomycetes</taxon>
        <taxon>Bifidobacteriales</taxon>
        <taxon>Bifidobacteriaceae</taxon>
        <taxon>Bifidobacterium</taxon>
    </lineage>
</organism>
<dbReference type="PANTHER" id="PTHR46401:SF8">
    <property type="entry name" value="BLL6006 PROTEIN"/>
    <property type="match status" value="1"/>
</dbReference>
<dbReference type="AlphaFoldDB" id="A0A366K8H7"/>
<gene>
    <name evidence="2" type="ORF">CRD60_06805</name>
</gene>
<keyword evidence="2" id="KW-0808">Transferase</keyword>
<dbReference type="Gene3D" id="3.40.50.2000">
    <property type="entry name" value="Glycogen Phosphorylase B"/>
    <property type="match status" value="2"/>
</dbReference>
<reference evidence="2 3" key="1">
    <citation type="submission" date="2017-10" db="EMBL/GenBank/DDBJ databases">
        <title>Bifidobacterium xylocopum sp. nov. and Bifidobacterium aemilianum sp. nov., from the carpenter bee (Xylocopa violacea) digestive tract.</title>
        <authorList>
            <person name="Alberoni D."/>
            <person name="Baffoni L."/>
            <person name="Di Gioia D."/>
            <person name="Gaggia F."/>
            <person name="Biavati B."/>
        </authorList>
    </citation>
    <scope>NUCLEOTIDE SEQUENCE [LARGE SCALE GENOMIC DNA]</scope>
    <source>
        <strain evidence="2 3">XV10</strain>
    </source>
</reference>
<dbReference type="OrthoDB" id="9792269at2"/>
<accession>A0A366K8H7</accession>
<dbReference type="NCBIfam" id="NF046071">
    <property type="entry name" value="B1-4RhmsylTfaseCps2T"/>
    <property type="match status" value="1"/>
</dbReference>
<dbReference type="SUPFAM" id="SSF53756">
    <property type="entry name" value="UDP-Glycosyltransferase/glycogen phosphorylase"/>
    <property type="match status" value="1"/>
</dbReference>
<dbReference type="GO" id="GO:0016757">
    <property type="term" value="F:glycosyltransferase activity"/>
    <property type="evidence" value="ECO:0007669"/>
    <property type="project" value="TreeGrafter"/>
</dbReference>
<dbReference type="Proteomes" id="UP000252530">
    <property type="component" value="Unassembled WGS sequence"/>
</dbReference>
<comment type="caution">
    <text evidence="2">The sequence shown here is derived from an EMBL/GenBank/DDBJ whole genome shotgun (WGS) entry which is preliminary data.</text>
</comment>
<evidence type="ECO:0000259" key="1">
    <source>
        <dbReference type="Pfam" id="PF09314"/>
    </source>
</evidence>
<evidence type="ECO:0000313" key="3">
    <source>
        <dbReference type="Proteomes" id="UP000252530"/>
    </source>
</evidence>
<dbReference type="PANTHER" id="PTHR46401">
    <property type="entry name" value="GLYCOSYLTRANSFERASE WBBK-RELATED"/>
    <property type="match status" value="1"/>
</dbReference>